<sequence>MIEQKLFSVQQAAREYFCGKISRAKIYQLVQQNQIESIHVGKRILIPESSLDSFCQLNSTVPNREKEVV</sequence>
<evidence type="ECO:0000313" key="2">
    <source>
        <dbReference type="EMBL" id="SDW90680.1"/>
    </source>
</evidence>
<protein>
    <submittedName>
        <fullName evidence="2">DNA binding domain-containing protein, excisionase family</fullName>
    </submittedName>
</protein>
<dbReference type="InterPro" id="IPR041657">
    <property type="entry name" value="HTH_17"/>
</dbReference>
<dbReference type="EMBL" id="FNOP01000008">
    <property type="protein sequence ID" value="SDW90680.1"/>
    <property type="molecule type" value="Genomic_DNA"/>
</dbReference>
<evidence type="ECO:0000259" key="1">
    <source>
        <dbReference type="Pfam" id="PF12728"/>
    </source>
</evidence>
<comment type="caution">
    <text evidence="2">The sequence shown here is derived from an EMBL/GenBank/DDBJ whole genome shotgun (WGS) entry which is preliminary data.</text>
</comment>
<organism evidence="2 3">
    <name type="scientific">Acidaminococcus fermentans</name>
    <dbReference type="NCBI Taxonomy" id="905"/>
    <lineage>
        <taxon>Bacteria</taxon>
        <taxon>Bacillati</taxon>
        <taxon>Bacillota</taxon>
        <taxon>Negativicutes</taxon>
        <taxon>Acidaminococcales</taxon>
        <taxon>Acidaminococcaceae</taxon>
        <taxon>Acidaminococcus</taxon>
    </lineage>
</organism>
<gene>
    <name evidence="2" type="ORF">SAMN05216495_10878</name>
</gene>
<name>A0A1H2XCV6_ACIFE</name>
<dbReference type="Pfam" id="PF12728">
    <property type="entry name" value="HTH_17"/>
    <property type="match status" value="1"/>
</dbReference>
<evidence type="ECO:0000313" key="3">
    <source>
        <dbReference type="Proteomes" id="UP000182379"/>
    </source>
</evidence>
<dbReference type="RefSeq" id="WP_074706035.1">
    <property type="nucleotide sequence ID" value="NZ_FNOP01000008.1"/>
</dbReference>
<accession>A0A1H2XCV6</accession>
<feature type="domain" description="Helix-turn-helix" evidence="1">
    <location>
        <begin position="7"/>
        <end position="54"/>
    </location>
</feature>
<dbReference type="AlphaFoldDB" id="A0A1H2XCV6"/>
<dbReference type="Proteomes" id="UP000182379">
    <property type="component" value="Unassembled WGS sequence"/>
</dbReference>
<reference evidence="2 3" key="1">
    <citation type="submission" date="2016-10" db="EMBL/GenBank/DDBJ databases">
        <authorList>
            <person name="Varghese N."/>
            <person name="Submissions S."/>
        </authorList>
    </citation>
    <scope>NUCLEOTIDE SEQUENCE [LARGE SCALE GENOMIC DNA]</scope>
    <source>
        <strain evidence="2 3">WCC6</strain>
    </source>
</reference>
<proteinExistence type="predicted"/>